<feature type="DNA-binding region" description="H-T-H motif" evidence="2">
    <location>
        <begin position="27"/>
        <end position="46"/>
    </location>
</feature>
<dbReference type="GO" id="GO:0003677">
    <property type="term" value="F:DNA binding"/>
    <property type="evidence" value="ECO:0007669"/>
    <property type="project" value="UniProtKB-UniRule"/>
</dbReference>
<dbReference type="InterPro" id="IPR001647">
    <property type="entry name" value="HTH_TetR"/>
</dbReference>
<reference evidence="4 5" key="1">
    <citation type="submission" date="2019-10" db="EMBL/GenBank/DDBJ databases">
        <authorList>
            <person name="Karimi E."/>
        </authorList>
    </citation>
    <scope>NUCLEOTIDE SEQUENCE [LARGE SCALE GENOMIC DNA]</scope>
    <source>
        <strain evidence="4">Exiguobacterium sp. 9Y</strain>
    </source>
</reference>
<accession>A0A653IGM4</accession>
<dbReference type="InterPro" id="IPR050109">
    <property type="entry name" value="HTH-type_TetR-like_transc_reg"/>
</dbReference>
<dbReference type="SUPFAM" id="SSF46689">
    <property type="entry name" value="Homeodomain-like"/>
    <property type="match status" value="1"/>
</dbReference>
<sequence length="186" mass="21250">MTQLEKEQVILNAAMDCFSELGYKGTTIERVAKRAHVGKPTVYQLFESKLDLFESLVTFVLQEMRTEAENAYVEGASVEANKQAMIDAIVNHQQQHLFILKITEETHNLKLQEMQELRTRIEKHVVDYIKNLLETRLGLDVSSSGIPIDVTAFLLFRTYIALIAEWPLIGDELDLKIISQAMLKLL</sequence>
<evidence type="ECO:0000313" key="4">
    <source>
        <dbReference type="EMBL" id="VWX38189.1"/>
    </source>
</evidence>
<dbReference type="AlphaFoldDB" id="A0A653IGM4"/>
<gene>
    <name evidence="4" type="ORF">EXIGUO9Y_370061</name>
</gene>
<organism evidence="4 5">
    <name type="scientific">Exiguobacterium oxidotolerans</name>
    <dbReference type="NCBI Taxonomy" id="223958"/>
    <lineage>
        <taxon>Bacteria</taxon>
        <taxon>Bacillati</taxon>
        <taxon>Bacillota</taxon>
        <taxon>Bacilli</taxon>
        <taxon>Bacillales</taxon>
        <taxon>Bacillales Family XII. Incertae Sedis</taxon>
        <taxon>Exiguobacterium</taxon>
    </lineage>
</organism>
<dbReference type="PRINTS" id="PR00455">
    <property type="entry name" value="HTHTETR"/>
</dbReference>
<dbReference type="Gene3D" id="1.10.357.10">
    <property type="entry name" value="Tetracycline Repressor, domain 2"/>
    <property type="match status" value="1"/>
</dbReference>
<proteinExistence type="predicted"/>
<dbReference type="Proteomes" id="UP000439752">
    <property type="component" value="Unassembled WGS sequence"/>
</dbReference>
<dbReference type="Gene3D" id="1.10.10.60">
    <property type="entry name" value="Homeodomain-like"/>
    <property type="match status" value="1"/>
</dbReference>
<dbReference type="RefSeq" id="WP_029332655.1">
    <property type="nucleotide sequence ID" value="NZ_LR732312.1"/>
</dbReference>
<dbReference type="InterPro" id="IPR009057">
    <property type="entry name" value="Homeodomain-like_sf"/>
</dbReference>
<dbReference type="GO" id="GO:0006355">
    <property type="term" value="P:regulation of DNA-templated transcription"/>
    <property type="evidence" value="ECO:0007669"/>
    <property type="project" value="UniProtKB-ARBA"/>
</dbReference>
<keyword evidence="5" id="KW-1185">Reference proteome</keyword>
<evidence type="ECO:0000313" key="5">
    <source>
        <dbReference type="Proteomes" id="UP000439752"/>
    </source>
</evidence>
<protein>
    <submittedName>
        <fullName evidence="4">TetR family transcriptional regulator</fullName>
    </submittedName>
</protein>
<dbReference type="PANTHER" id="PTHR30055">
    <property type="entry name" value="HTH-TYPE TRANSCRIPTIONAL REGULATOR RUTR"/>
    <property type="match status" value="1"/>
</dbReference>
<name>A0A653IGM4_9BACL</name>
<dbReference type="PANTHER" id="PTHR30055:SF232">
    <property type="entry name" value="TRANSCRIPTIONAL REGULATOR, TETR FAMILY"/>
    <property type="match status" value="1"/>
</dbReference>
<evidence type="ECO:0000259" key="3">
    <source>
        <dbReference type="PROSITE" id="PS50977"/>
    </source>
</evidence>
<keyword evidence="1 2" id="KW-0238">DNA-binding</keyword>
<evidence type="ECO:0000256" key="1">
    <source>
        <dbReference type="ARBA" id="ARBA00023125"/>
    </source>
</evidence>
<dbReference type="EMBL" id="CABWKQ010000031">
    <property type="protein sequence ID" value="VWX38189.1"/>
    <property type="molecule type" value="Genomic_DNA"/>
</dbReference>
<evidence type="ECO:0000256" key="2">
    <source>
        <dbReference type="PROSITE-ProRule" id="PRU00335"/>
    </source>
</evidence>
<dbReference type="PROSITE" id="PS50977">
    <property type="entry name" value="HTH_TETR_2"/>
    <property type="match status" value="1"/>
</dbReference>
<dbReference type="Pfam" id="PF00440">
    <property type="entry name" value="TetR_N"/>
    <property type="match status" value="1"/>
</dbReference>
<feature type="domain" description="HTH tetR-type" evidence="3">
    <location>
        <begin position="4"/>
        <end position="64"/>
    </location>
</feature>